<organism evidence="1 2">
    <name type="scientific">Vagococcus fluvialis bH819</name>
    <dbReference type="NCBI Taxonomy" id="1255619"/>
    <lineage>
        <taxon>Bacteria</taxon>
        <taxon>Bacillati</taxon>
        <taxon>Bacillota</taxon>
        <taxon>Bacilli</taxon>
        <taxon>Lactobacillales</taxon>
        <taxon>Enterococcaceae</taxon>
        <taxon>Vagococcus</taxon>
    </lineage>
</organism>
<reference evidence="2" key="1">
    <citation type="submission" date="2017-02" db="EMBL/GenBank/DDBJ databases">
        <authorList>
            <person name="Dridi B."/>
        </authorList>
    </citation>
    <scope>NUCLEOTIDE SEQUENCE [LARGE SCALE GENOMIC DNA]</scope>
    <source>
        <strain evidence="2">bH819</strain>
    </source>
</reference>
<name>A0A1X6WRM0_9ENTE</name>
<evidence type="ECO:0000313" key="1">
    <source>
        <dbReference type="EMBL" id="SLM87001.1"/>
    </source>
</evidence>
<gene>
    <name evidence="1" type="ORF">FM121_12965</name>
</gene>
<keyword evidence="2" id="KW-1185">Reference proteome</keyword>
<dbReference type="RefSeq" id="WP_179203881.1">
    <property type="nucleotide sequence ID" value="NZ_FWFD01000018.1"/>
</dbReference>
<evidence type="ECO:0000313" key="2">
    <source>
        <dbReference type="Proteomes" id="UP000195918"/>
    </source>
</evidence>
<dbReference type="EMBL" id="FWFD01000018">
    <property type="protein sequence ID" value="SLM87001.1"/>
    <property type="molecule type" value="Genomic_DNA"/>
</dbReference>
<protein>
    <submittedName>
        <fullName evidence="1">Uncharacterized protein</fullName>
    </submittedName>
</protein>
<proteinExistence type="predicted"/>
<dbReference type="AlphaFoldDB" id="A0A1X6WRM0"/>
<accession>A0A1X6WRM0</accession>
<dbReference type="Proteomes" id="UP000195918">
    <property type="component" value="Unassembled WGS sequence"/>
</dbReference>
<sequence length="50" mass="5396">MKELIQEIGMALFGLALAIVVFQIAKVGVTGATNDMFKFMTDAFTAVQSK</sequence>